<reference evidence="1 2" key="1">
    <citation type="submission" date="2020-08" db="EMBL/GenBank/DDBJ databases">
        <title>Genomic Encyclopedia of Type Strains, Phase IV (KMG-IV): sequencing the most valuable type-strain genomes for metagenomic binning, comparative biology and taxonomic classification.</title>
        <authorList>
            <person name="Goeker M."/>
        </authorList>
    </citation>
    <scope>NUCLEOTIDE SEQUENCE [LARGE SCALE GENOMIC DNA]</scope>
    <source>
        <strain evidence="1 2">YIM 65646</strain>
    </source>
</reference>
<evidence type="ECO:0000313" key="1">
    <source>
        <dbReference type="EMBL" id="MBB6038086.1"/>
    </source>
</evidence>
<dbReference type="EMBL" id="JACHGT010000015">
    <property type="protein sequence ID" value="MBB6038086.1"/>
    <property type="molecule type" value="Genomic_DNA"/>
</dbReference>
<sequence>MPDERLSEMIRTHLFETPDEDSAQALAADLALRGHRFVRSHPHEGRWRLESLVDEEAPGPEAEFGQAAHEAAATGALARGHGGHRRGEMIAHRRTALMHREDDADDAASARAIRREVVARFPATVKPPEPTDPLATRAGSYRPLFEVLRTVATADSWWRTTDADAFAGSSETELVFELHDTFMHQGSCYDHTAREVPLIAALAAHDDVRPALRATLVDFLFLAATAGRRFAAADTDRRDSLGLSQDEDAEERSAREAVEASAPALLARWDDESEAVCFALALLAAACPRQGRHLAGEITAWAESEGDSPRSTMLRLAAALAADSPELEAVLAGALAEGFGRAPANPAEPAEGTALGLLEEWAERELSMVLETL</sequence>
<organism evidence="1 2">
    <name type="scientific">Phytomonospora endophytica</name>
    <dbReference type="NCBI Taxonomy" id="714109"/>
    <lineage>
        <taxon>Bacteria</taxon>
        <taxon>Bacillati</taxon>
        <taxon>Actinomycetota</taxon>
        <taxon>Actinomycetes</taxon>
        <taxon>Micromonosporales</taxon>
        <taxon>Micromonosporaceae</taxon>
        <taxon>Phytomonospora</taxon>
    </lineage>
</organism>
<dbReference type="RefSeq" id="WP_184790894.1">
    <property type="nucleotide sequence ID" value="NZ_BONT01000048.1"/>
</dbReference>
<proteinExistence type="predicted"/>
<dbReference type="Proteomes" id="UP000548476">
    <property type="component" value="Unassembled WGS sequence"/>
</dbReference>
<keyword evidence="2" id="KW-1185">Reference proteome</keyword>
<accession>A0A841FPR5</accession>
<protein>
    <submittedName>
        <fullName evidence="1">Uncharacterized protein</fullName>
    </submittedName>
</protein>
<dbReference type="AlphaFoldDB" id="A0A841FPR5"/>
<name>A0A841FPR5_9ACTN</name>
<gene>
    <name evidence="1" type="ORF">HNR73_005966</name>
</gene>
<evidence type="ECO:0000313" key="2">
    <source>
        <dbReference type="Proteomes" id="UP000548476"/>
    </source>
</evidence>
<comment type="caution">
    <text evidence="1">The sequence shown here is derived from an EMBL/GenBank/DDBJ whole genome shotgun (WGS) entry which is preliminary data.</text>
</comment>